<dbReference type="AlphaFoldDB" id="A0A8X6PBM3"/>
<sequence length="110" mass="12369">MNSEDQMEITDETAKDQTPPSESVSSLPAKTLAIDTPKPNERTDKPTEEFLAYHAKEVIYIQLRDAFATWARLISSTPKDAATFQNAVTELKIIHTTLLVHQTKLNIPLF</sequence>
<feature type="compositionally biased region" description="Polar residues" evidence="1">
    <location>
        <begin position="16"/>
        <end position="28"/>
    </location>
</feature>
<comment type="caution">
    <text evidence="2">The sequence shown here is derived from an EMBL/GenBank/DDBJ whole genome shotgun (WGS) entry which is preliminary data.</text>
</comment>
<dbReference type="Proteomes" id="UP000887013">
    <property type="component" value="Unassembled WGS sequence"/>
</dbReference>
<evidence type="ECO:0000313" key="2">
    <source>
        <dbReference type="EMBL" id="GFT57859.1"/>
    </source>
</evidence>
<evidence type="ECO:0000313" key="3">
    <source>
        <dbReference type="Proteomes" id="UP000887013"/>
    </source>
</evidence>
<feature type="compositionally biased region" description="Acidic residues" evidence="1">
    <location>
        <begin position="1"/>
        <end position="11"/>
    </location>
</feature>
<organism evidence="2 3">
    <name type="scientific">Nephila pilipes</name>
    <name type="common">Giant wood spider</name>
    <name type="synonym">Nephila maculata</name>
    <dbReference type="NCBI Taxonomy" id="299642"/>
    <lineage>
        <taxon>Eukaryota</taxon>
        <taxon>Metazoa</taxon>
        <taxon>Ecdysozoa</taxon>
        <taxon>Arthropoda</taxon>
        <taxon>Chelicerata</taxon>
        <taxon>Arachnida</taxon>
        <taxon>Araneae</taxon>
        <taxon>Araneomorphae</taxon>
        <taxon>Entelegynae</taxon>
        <taxon>Araneoidea</taxon>
        <taxon>Nephilidae</taxon>
        <taxon>Nephila</taxon>
    </lineage>
</organism>
<feature type="region of interest" description="Disordered" evidence="1">
    <location>
        <begin position="1"/>
        <end position="46"/>
    </location>
</feature>
<keyword evidence="3" id="KW-1185">Reference proteome</keyword>
<dbReference type="EMBL" id="BMAW01067047">
    <property type="protein sequence ID" value="GFT57859.1"/>
    <property type="molecule type" value="Genomic_DNA"/>
</dbReference>
<name>A0A8X6PBM3_NEPPI</name>
<evidence type="ECO:0000256" key="1">
    <source>
        <dbReference type="SAM" id="MobiDB-lite"/>
    </source>
</evidence>
<protein>
    <submittedName>
        <fullName evidence="2">Uncharacterized protein</fullName>
    </submittedName>
</protein>
<reference evidence="2" key="1">
    <citation type="submission" date="2020-08" db="EMBL/GenBank/DDBJ databases">
        <title>Multicomponent nature underlies the extraordinary mechanical properties of spider dragline silk.</title>
        <authorList>
            <person name="Kono N."/>
            <person name="Nakamura H."/>
            <person name="Mori M."/>
            <person name="Yoshida Y."/>
            <person name="Ohtoshi R."/>
            <person name="Malay A.D."/>
            <person name="Moran D.A.P."/>
            <person name="Tomita M."/>
            <person name="Numata K."/>
            <person name="Arakawa K."/>
        </authorList>
    </citation>
    <scope>NUCLEOTIDE SEQUENCE</scope>
</reference>
<accession>A0A8X6PBM3</accession>
<proteinExistence type="predicted"/>
<gene>
    <name evidence="2" type="ORF">NPIL_7341</name>
</gene>